<dbReference type="GO" id="GO:0005886">
    <property type="term" value="C:plasma membrane"/>
    <property type="evidence" value="ECO:0007669"/>
    <property type="project" value="UniProtKB-SubCell"/>
</dbReference>
<dbReference type="PANTHER" id="PTHR24072">
    <property type="entry name" value="RHO FAMILY GTPASE"/>
    <property type="match status" value="1"/>
</dbReference>
<protein>
    <submittedName>
        <fullName evidence="10">Uncharacterized protein</fullName>
    </submittedName>
</protein>
<evidence type="ECO:0000256" key="5">
    <source>
        <dbReference type="ARBA" id="ARBA00022741"/>
    </source>
</evidence>
<dbReference type="SMART" id="SM00174">
    <property type="entry name" value="RHO"/>
    <property type="match status" value="1"/>
</dbReference>
<dbReference type="PROSITE" id="PS51421">
    <property type="entry name" value="RAS"/>
    <property type="match status" value="1"/>
</dbReference>
<dbReference type="SMART" id="SM00175">
    <property type="entry name" value="RAB"/>
    <property type="match status" value="1"/>
</dbReference>
<evidence type="ECO:0000256" key="8">
    <source>
        <dbReference type="ARBA" id="ARBA00023288"/>
    </source>
</evidence>
<evidence type="ECO:0000256" key="7">
    <source>
        <dbReference type="ARBA" id="ARBA00023136"/>
    </source>
</evidence>
<keyword evidence="6" id="KW-0342">GTP-binding</keyword>
<dbReference type="EMBL" id="WVTA01000002">
    <property type="protein sequence ID" value="KAK3216465.1"/>
    <property type="molecule type" value="Genomic_DNA"/>
</dbReference>
<dbReference type="GO" id="GO:0003924">
    <property type="term" value="F:GTPase activity"/>
    <property type="evidence" value="ECO:0007669"/>
    <property type="project" value="InterPro"/>
</dbReference>
<evidence type="ECO:0000313" key="10">
    <source>
        <dbReference type="EMBL" id="KAK3216465.1"/>
    </source>
</evidence>
<keyword evidence="7" id="KW-0472">Membrane</keyword>
<evidence type="ECO:0000256" key="2">
    <source>
        <dbReference type="ARBA" id="ARBA00010142"/>
    </source>
</evidence>
<keyword evidence="8" id="KW-0449">Lipoprotein</keyword>
<evidence type="ECO:0000256" key="3">
    <source>
        <dbReference type="ARBA" id="ARBA00022475"/>
    </source>
</evidence>
<dbReference type="GO" id="GO:0005525">
    <property type="term" value="F:GTP binding"/>
    <property type="evidence" value="ECO:0007669"/>
    <property type="project" value="UniProtKB-KW"/>
</dbReference>
<sequence>MAEIRRKLVIVGDGACGKTCLLIVFSKGTFPEVYVPTVFENYVADVEVDGKHVELALWDTAGQEDYDRLRPLSYPDSHVILICFAVDSPDSLDNVQEKWISEVLHFCQGLPIILVGCKKDLRHDQKTIEELHKTSQKPVTPEQAEDVRKKIGAQKYLECSAKTNEGVREVFEHATRAALTTRKEKKKSKCLIFIPGGLAAPTIIGRRGPPTKGGAWFEDTCEWGPLWKAPNLSTYGQLEALSTEPNGRYCAGF</sequence>
<reference evidence="10 11" key="1">
    <citation type="submission" date="2021-02" db="EMBL/GenBank/DDBJ databases">
        <title>Genome assembly of Pseudopithomyces chartarum.</title>
        <authorList>
            <person name="Jauregui R."/>
            <person name="Singh J."/>
            <person name="Voisey C."/>
        </authorList>
    </citation>
    <scope>NUCLEOTIDE SEQUENCE [LARGE SCALE GENOMIC DNA]</scope>
    <source>
        <strain evidence="10 11">AGR01</strain>
    </source>
</reference>
<accession>A0AAN6M787</accession>
<dbReference type="GO" id="GO:0007264">
    <property type="term" value="P:small GTPase-mediated signal transduction"/>
    <property type="evidence" value="ECO:0007669"/>
    <property type="project" value="InterPro"/>
</dbReference>
<evidence type="ECO:0000313" key="11">
    <source>
        <dbReference type="Proteomes" id="UP001280581"/>
    </source>
</evidence>
<keyword evidence="3" id="KW-1003">Cell membrane</keyword>
<dbReference type="Pfam" id="PF00071">
    <property type="entry name" value="Ras"/>
    <property type="match status" value="1"/>
</dbReference>
<dbReference type="SMART" id="SM00173">
    <property type="entry name" value="RAS"/>
    <property type="match status" value="1"/>
</dbReference>
<dbReference type="InterPro" id="IPR001806">
    <property type="entry name" value="Small_GTPase"/>
</dbReference>
<proteinExistence type="inferred from homology"/>
<dbReference type="FunFam" id="3.40.50.300:FF:000329">
    <property type="entry name" value="GTP-binding protein rhoA"/>
    <property type="match status" value="1"/>
</dbReference>
<comment type="subcellular location">
    <subcellularLocation>
        <location evidence="1">Cell membrane</location>
        <topology evidence="1">Lipid-anchor</topology>
    </subcellularLocation>
</comment>
<dbReference type="InterPro" id="IPR003578">
    <property type="entry name" value="Small_GTPase_Rho"/>
</dbReference>
<evidence type="ECO:0000256" key="9">
    <source>
        <dbReference type="ARBA" id="ARBA00023289"/>
    </source>
</evidence>
<evidence type="ECO:0000256" key="1">
    <source>
        <dbReference type="ARBA" id="ARBA00004193"/>
    </source>
</evidence>
<dbReference type="SMART" id="SM00176">
    <property type="entry name" value="RAN"/>
    <property type="match status" value="1"/>
</dbReference>
<dbReference type="PRINTS" id="PR00449">
    <property type="entry name" value="RASTRNSFRMNG"/>
</dbReference>
<gene>
    <name evidence="10" type="ORF">GRF29_8g3326727</name>
</gene>
<dbReference type="Proteomes" id="UP001280581">
    <property type="component" value="Unassembled WGS sequence"/>
</dbReference>
<organism evidence="10 11">
    <name type="scientific">Pseudopithomyces chartarum</name>
    <dbReference type="NCBI Taxonomy" id="1892770"/>
    <lineage>
        <taxon>Eukaryota</taxon>
        <taxon>Fungi</taxon>
        <taxon>Dikarya</taxon>
        <taxon>Ascomycota</taxon>
        <taxon>Pezizomycotina</taxon>
        <taxon>Dothideomycetes</taxon>
        <taxon>Pleosporomycetidae</taxon>
        <taxon>Pleosporales</taxon>
        <taxon>Massarineae</taxon>
        <taxon>Didymosphaeriaceae</taxon>
        <taxon>Pseudopithomyces</taxon>
    </lineage>
</organism>
<comment type="caution">
    <text evidence="10">The sequence shown here is derived from an EMBL/GenBank/DDBJ whole genome shotgun (WGS) entry which is preliminary data.</text>
</comment>
<evidence type="ECO:0000256" key="4">
    <source>
        <dbReference type="ARBA" id="ARBA00022481"/>
    </source>
</evidence>
<dbReference type="Gene3D" id="3.40.50.300">
    <property type="entry name" value="P-loop containing nucleotide triphosphate hydrolases"/>
    <property type="match status" value="1"/>
</dbReference>
<dbReference type="PROSITE" id="PS51419">
    <property type="entry name" value="RAB"/>
    <property type="match status" value="1"/>
</dbReference>
<dbReference type="SUPFAM" id="SSF52540">
    <property type="entry name" value="P-loop containing nucleoside triphosphate hydrolases"/>
    <property type="match status" value="1"/>
</dbReference>
<comment type="similarity">
    <text evidence="2">Belongs to the small GTPase superfamily. Rho family.</text>
</comment>
<dbReference type="InterPro" id="IPR005225">
    <property type="entry name" value="Small_GTP-bd"/>
</dbReference>
<keyword evidence="4" id="KW-0488">Methylation</keyword>
<keyword evidence="5" id="KW-0547">Nucleotide-binding</keyword>
<name>A0AAN6M787_9PLEO</name>
<keyword evidence="9" id="KW-0636">Prenylation</keyword>
<dbReference type="AlphaFoldDB" id="A0AAN6M787"/>
<keyword evidence="11" id="KW-1185">Reference proteome</keyword>
<dbReference type="CDD" id="cd01870">
    <property type="entry name" value="RhoA_like"/>
    <property type="match status" value="1"/>
</dbReference>
<evidence type="ECO:0000256" key="6">
    <source>
        <dbReference type="ARBA" id="ARBA00023134"/>
    </source>
</evidence>
<dbReference type="PROSITE" id="PS51420">
    <property type="entry name" value="RHO"/>
    <property type="match status" value="1"/>
</dbReference>
<dbReference type="NCBIfam" id="TIGR00231">
    <property type="entry name" value="small_GTP"/>
    <property type="match status" value="1"/>
</dbReference>
<dbReference type="InterPro" id="IPR027417">
    <property type="entry name" value="P-loop_NTPase"/>
</dbReference>